<evidence type="ECO:0000313" key="2">
    <source>
        <dbReference type="Proteomes" id="UP001230504"/>
    </source>
</evidence>
<comment type="caution">
    <text evidence="1">The sequence shown here is derived from an EMBL/GenBank/DDBJ whole genome shotgun (WGS) entry which is preliminary data.</text>
</comment>
<gene>
    <name evidence="1" type="ORF">LY79DRAFT_190871</name>
</gene>
<dbReference type="Proteomes" id="UP001230504">
    <property type="component" value="Unassembled WGS sequence"/>
</dbReference>
<accession>A0AAD8V5B0</accession>
<dbReference type="AlphaFoldDB" id="A0AAD8V5B0"/>
<protein>
    <submittedName>
        <fullName evidence="1">Uncharacterized protein</fullName>
    </submittedName>
</protein>
<organism evidence="1 2">
    <name type="scientific">Colletotrichum navitas</name>
    <dbReference type="NCBI Taxonomy" id="681940"/>
    <lineage>
        <taxon>Eukaryota</taxon>
        <taxon>Fungi</taxon>
        <taxon>Dikarya</taxon>
        <taxon>Ascomycota</taxon>
        <taxon>Pezizomycotina</taxon>
        <taxon>Sordariomycetes</taxon>
        <taxon>Hypocreomycetidae</taxon>
        <taxon>Glomerellales</taxon>
        <taxon>Glomerellaceae</taxon>
        <taxon>Colletotrichum</taxon>
        <taxon>Colletotrichum graminicola species complex</taxon>
    </lineage>
</organism>
<dbReference type="RefSeq" id="XP_060414532.1">
    <property type="nucleotide sequence ID" value="XM_060551388.1"/>
</dbReference>
<dbReference type="EMBL" id="JAHLJV010000027">
    <property type="protein sequence ID" value="KAK1593208.1"/>
    <property type="molecule type" value="Genomic_DNA"/>
</dbReference>
<evidence type="ECO:0000313" key="1">
    <source>
        <dbReference type="EMBL" id="KAK1593208.1"/>
    </source>
</evidence>
<keyword evidence="2" id="KW-1185">Reference proteome</keyword>
<reference evidence="1" key="1">
    <citation type="submission" date="2021-06" db="EMBL/GenBank/DDBJ databases">
        <title>Comparative genomics, transcriptomics and evolutionary studies reveal genomic signatures of adaptation to plant cell wall in hemibiotrophic fungi.</title>
        <authorList>
            <consortium name="DOE Joint Genome Institute"/>
            <person name="Baroncelli R."/>
            <person name="Diaz J.F."/>
            <person name="Benocci T."/>
            <person name="Peng M."/>
            <person name="Battaglia E."/>
            <person name="Haridas S."/>
            <person name="Andreopoulos W."/>
            <person name="Labutti K."/>
            <person name="Pangilinan J."/>
            <person name="Floch G.L."/>
            <person name="Makela M.R."/>
            <person name="Henrissat B."/>
            <person name="Grigoriev I.V."/>
            <person name="Crouch J.A."/>
            <person name="De Vries R.P."/>
            <person name="Sukno S.A."/>
            <person name="Thon M.R."/>
        </authorList>
    </citation>
    <scope>NUCLEOTIDE SEQUENCE</scope>
    <source>
        <strain evidence="1">CBS 125086</strain>
    </source>
</reference>
<proteinExistence type="predicted"/>
<name>A0AAD8V5B0_9PEZI</name>
<sequence length="158" mass="17367">MVSVLVVSRPGGWAGCCGRQRDGCKAMGCQKLFPSPFALVPGDRRWEVCMMKQHRKGHCPKRGRHKLKSILWVQVVQSRGYSAARLLLKLDVHVVRACGQAACCFANLQRGTGSRYEDRRLSMINDDLPRAINISRSPPFVSASVGSNGAILCISALE</sequence>
<dbReference type="GeneID" id="85435628"/>